<evidence type="ECO:0000313" key="2">
    <source>
        <dbReference type="EMBL" id="CAG8469949.1"/>
    </source>
</evidence>
<protein>
    <submittedName>
        <fullName evidence="2">339_t:CDS:1</fullName>
    </submittedName>
</protein>
<comment type="caution">
    <text evidence="2">The sequence shown here is derived from an EMBL/GenBank/DDBJ whole genome shotgun (WGS) entry which is preliminary data.</text>
</comment>
<reference evidence="2 3" key="1">
    <citation type="submission" date="2021-06" db="EMBL/GenBank/DDBJ databases">
        <authorList>
            <person name="Kallberg Y."/>
            <person name="Tangrot J."/>
            <person name="Rosling A."/>
        </authorList>
    </citation>
    <scope>NUCLEOTIDE SEQUENCE [LARGE SCALE GENOMIC DNA]</scope>
    <source>
        <strain evidence="2 3">120-4 pot B 10/14</strain>
    </source>
</reference>
<gene>
    <name evidence="2" type="ORF">GMARGA_LOCUS726</name>
</gene>
<evidence type="ECO:0000256" key="1">
    <source>
        <dbReference type="SAM" id="Phobius"/>
    </source>
</evidence>
<accession>A0ABM8VXB4</accession>
<proteinExistence type="predicted"/>
<feature type="transmembrane region" description="Helical" evidence="1">
    <location>
        <begin position="70"/>
        <end position="89"/>
    </location>
</feature>
<keyword evidence="1" id="KW-0472">Membrane</keyword>
<evidence type="ECO:0000313" key="3">
    <source>
        <dbReference type="Proteomes" id="UP000789901"/>
    </source>
</evidence>
<dbReference type="Proteomes" id="UP000789901">
    <property type="component" value="Unassembled WGS sequence"/>
</dbReference>
<organism evidence="2 3">
    <name type="scientific">Gigaspora margarita</name>
    <dbReference type="NCBI Taxonomy" id="4874"/>
    <lineage>
        <taxon>Eukaryota</taxon>
        <taxon>Fungi</taxon>
        <taxon>Fungi incertae sedis</taxon>
        <taxon>Mucoromycota</taxon>
        <taxon>Glomeromycotina</taxon>
        <taxon>Glomeromycetes</taxon>
        <taxon>Diversisporales</taxon>
        <taxon>Gigasporaceae</taxon>
        <taxon>Gigaspora</taxon>
    </lineage>
</organism>
<keyword evidence="1" id="KW-0812">Transmembrane</keyword>
<dbReference type="EMBL" id="CAJVQB010000137">
    <property type="protein sequence ID" value="CAG8469949.1"/>
    <property type="molecule type" value="Genomic_DNA"/>
</dbReference>
<sequence length="247" mass="28306">MENEYEAFVESVNLPLQTYKAQHPKKIKEISELNIDTEKRNTVNMPLFGFFASLAFFLKNPRSQKKSIDLFLVTCLGFCTIFGLYHFGYNNYIIDIIPTPNIVLFNNNINNITQSNVITRNVGMSVTLQETGMIKIDENRVNDVINNSHAMSLDNSPTFASIIVVEDNVNFNDGLNRFKEELDSVISFFTSLNSQTSESENFNMNVKEDNVKEDDVEDGVRRLECMSNTRFKIKRENVKGLIGMRLE</sequence>
<keyword evidence="1" id="KW-1133">Transmembrane helix</keyword>
<feature type="transmembrane region" description="Helical" evidence="1">
    <location>
        <begin position="42"/>
        <end position="58"/>
    </location>
</feature>
<name>A0ABM8VXB4_GIGMA</name>
<keyword evidence="3" id="KW-1185">Reference proteome</keyword>